<dbReference type="PROSITE" id="PS00678">
    <property type="entry name" value="WD_REPEATS_1"/>
    <property type="match status" value="2"/>
</dbReference>
<reference evidence="6" key="1">
    <citation type="journal article" date="2020" name="Fungal Divers.">
        <title>Resolving the Mortierellaceae phylogeny through synthesis of multi-gene phylogenetics and phylogenomics.</title>
        <authorList>
            <person name="Vandepol N."/>
            <person name="Liber J."/>
            <person name="Desiro A."/>
            <person name="Na H."/>
            <person name="Kennedy M."/>
            <person name="Barry K."/>
            <person name="Grigoriev I.V."/>
            <person name="Miller A.N."/>
            <person name="O'Donnell K."/>
            <person name="Stajich J.E."/>
            <person name="Bonito G."/>
        </authorList>
    </citation>
    <scope>NUCLEOTIDE SEQUENCE</scope>
    <source>
        <strain evidence="6">NVP60</strain>
    </source>
</reference>
<name>A0A9P6UPA5_9FUNG</name>
<dbReference type="Proteomes" id="UP000823405">
    <property type="component" value="Unassembled WGS sequence"/>
</dbReference>
<dbReference type="InterPro" id="IPR001680">
    <property type="entry name" value="WD40_rpt"/>
</dbReference>
<evidence type="ECO:0000256" key="2">
    <source>
        <dbReference type="ARBA" id="ARBA00022737"/>
    </source>
</evidence>
<comment type="caution">
    <text evidence="6">The sequence shown here is derived from an EMBL/GenBank/DDBJ whole genome shotgun (WGS) entry which is preliminary data.</text>
</comment>
<evidence type="ECO:0000313" key="6">
    <source>
        <dbReference type="EMBL" id="KAG0313378.1"/>
    </source>
</evidence>
<feature type="region of interest" description="Disordered" evidence="4">
    <location>
        <begin position="1"/>
        <end position="25"/>
    </location>
</feature>
<feature type="repeat" description="WD" evidence="3">
    <location>
        <begin position="839"/>
        <end position="880"/>
    </location>
</feature>
<dbReference type="OrthoDB" id="2443807at2759"/>
<proteinExistence type="predicted"/>
<feature type="repeat" description="WD" evidence="3">
    <location>
        <begin position="965"/>
        <end position="1006"/>
    </location>
</feature>
<feature type="repeat" description="WD" evidence="3">
    <location>
        <begin position="797"/>
        <end position="838"/>
    </location>
</feature>
<dbReference type="CDD" id="cd00200">
    <property type="entry name" value="WD40"/>
    <property type="match status" value="1"/>
</dbReference>
<dbReference type="Gene3D" id="3.40.50.300">
    <property type="entry name" value="P-loop containing nucleotide triphosphate hydrolases"/>
    <property type="match status" value="1"/>
</dbReference>
<feature type="repeat" description="WD" evidence="3">
    <location>
        <begin position="1049"/>
        <end position="1071"/>
    </location>
</feature>
<dbReference type="SUPFAM" id="SSF50978">
    <property type="entry name" value="WD40 repeat-like"/>
    <property type="match status" value="2"/>
</dbReference>
<evidence type="ECO:0000313" key="7">
    <source>
        <dbReference type="Proteomes" id="UP000823405"/>
    </source>
</evidence>
<dbReference type="EMBL" id="JAAAIN010000518">
    <property type="protein sequence ID" value="KAG0313378.1"/>
    <property type="molecule type" value="Genomic_DNA"/>
</dbReference>
<evidence type="ECO:0000256" key="3">
    <source>
        <dbReference type="PROSITE-ProRule" id="PRU00221"/>
    </source>
</evidence>
<dbReference type="Gene3D" id="2.160.20.80">
    <property type="entry name" value="E3 ubiquitin-protein ligase SopA"/>
    <property type="match status" value="1"/>
</dbReference>
<dbReference type="PANTHER" id="PTHR44019">
    <property type="entry name" value="WD REPEAT-CONTAINING PROTEIN 55"/>
    <property type="match status" value="1"/>
</dbReference>
<dbReference type="Pfam" id="PF05729">
    <property type="entry name" value="NACHT"/>
    <property type="match status" value="1"/>
</dbReference>
<evidence type="ECO:0000256" key="4">
    <source>
        <dbReference type="SAM" id="MobiDB-lite"/>
    </source>
</evidence>
<dbReference type="PROSITE" id="PS50082">
    <property type="entry name" value="WD_REPEATS_2"/>
    <property type="match status" value="8"/>
</dbReference>
<dbReference type="InterPro" id="IPR019775">
    <property type="entry name" value="WD40_repeat_CS"/>
</dbReference>
<dbReference type="InterPro" id="IPR025662">
    <property type="entry name" value="Sigma_54_int_dom_ATP-bd_1"/>
</dbReference>
<dbReference type="PANTHER" id="PTHR44019:SF8">
    <property type="entry name" value="POC1 CENTRIOLAR PROTEIN HOMOLOG"/>
    <property type="match status" value="1"/>
</dbReference>
<accession>A0A9P6UPA5</accession>
<dbReference type="PRINTS" id="PR00320">
    <property type="entry name" value="GPROTEINBRPT"/>
</dbReference>
<dbReference type="InterPro" id="IPR015943">
    <property type="entry name" value="WD40/YVTN_repeat-like_dom_sf"/>
</dbReference>
<evidence type="ECO:0000259" key="5">
    <source>
        <dbReference type="Pfam" id="PF05729"/>
    </source>
</evidence>
<dbReference type="AlphaFoldDB" id="A0A9P6UPA5"/>
<feature type="repeat" description="WD" evidence="3">
    <location>
        <begin position="881"/>
        <end position="922"/>
    </location>
</feature>
<feature type="repeat" description="WD" evidence="3">
    <location>
        <begin position="713"/>
        <end position="754"/>
    </location>
</feature>
<evidence type="ECO:0000256" key="1">
    <source>
        <dbReference type="ARBA" id="ARBA00022574"/>
    </source>
</evidence>
<dbReference type="InterPro" id="IPR036322">
    <property type="entry name" value="WD40_repeat_dom_sf"/>
</dbReference>
<dbReference type="InterPro" id="IPR007111">
    <property type="entry name" value="NACHT_NTPase"/>
</dbReference>
<dbReference type="SMART" id="SM00320">
    <property type="entry name" value="WD40"/>
    <property type="match status" value="10"/>
</dbReference>
<dbReference type="Pfam" id="PF00805">
    <property type="entry name" value="Pentapeptide"/>
    <property type="match status" value="1"/>
</dbReference>
<sequence length="1071" mass="118803">MSSSSTQGSRLPPQQSSALDQVTSGMKSIPPQYIVRVRQTTGTTGNFSTTPQCEDIANAESTGSCFNSLAPRSMPPLTLDLAPPPDVQEISSFDVALQDMRKQRMDHYRQDVYIAPMAKPNLLAPDDNLFPLMEKVKEFLAGDAHVMLILGDSGAGKSTFNRYLENVLWKDYKIGDRIPLFINLPNLERPDKDLVAEQLRTFDFSNDAILKMKWQRRFTLVCDGYDESQLTCNLHTTNLLNQPGQWDTKLIITCRSQYLGCDYRNRFVPDVAGRYFQSANDLFQEAVIAPFSKDQTEDYVEQYVPLEPRPWVKEDYMDKLMTIPNLMDMVKNPFLLSLCLEALPSVIKGETDLSRLHVTRVQLYDNFVWHWMAVNKRRLQHQKLSNEHLEAYEALLDDGFEKAGIKFQQDLAAAIFQEQDGRPIVDYAPRRDKGTWKAAFFSSEAETSHLRCASLLSRAGGQYRFFHRSILEYFYSCTIYLPISIAGEFVPKDPCDFSVGFLSITGHSLSKRSLVEERSIVQFLAERVRSNSDFEQQLLDILERSKIDDQAIQAAANAITILVRAGVRFNSKDLRGIRIPTADLTAGQFDHAKFQGADLTKVNFTKSWIRQADFTGAQMEGVQFGELVDLKMFDWVMACAFSPDGKTFVGGLISGDILVYDTATWTKVSTVHNHQEPVSNLIFSPSGQHLLSVTKNNTVRFCEQELGWTDLVLEGHSDIVTALAISPSGMQIASGSHDNTVRLWDAQSNPATFISLDHNSRVSSVAYSPDGRYIASGGHNGTIRIFDTQTGEPRLILESESQNIVCIAYSPDGQCIVSADDEGQLQLWKTTNDRPGSKWTGHSGGISSVTFSPSGPWFASSSYDNTVKLWHAQSRALISVFSGHSDVVTMATFSPDGSQLLSSSWDGTVRIWQMNLAEAVFDSSGTTNPVTSMVYTPNGRHLFVGTRDGHMYQYDACTGVSGLIQTGVQAGVNCVAYSPDGLRFVTVGYSCDVQIWNAETSQVDFVLVGHTEAVTAAAFSPCGSWIATGGKDTTVRLWNAHSGRPGPILTSHTEAIVSVSFSQSGDQIVTG</sequence>
<dbReference type="PROSITE" id="PS00675">
    <property type="entry name" value="SIGMA54_INTERACT_1"/>
    <property type="match status" value="1"/>
</dbReference>
<feature type="repeat" description="WD" evidence="3">
    <location>
        <begin position="1007"/>
        <end position="1044"/>
    </location>
</feature>
<dbReference type="PROSITE" id="PS50294">
    <property type="entry name" value="WD_REPEATS_REGION"/>
    <property type="match status" value="7"/>
</dbReference>
<dbReference type="InterPro" id="IPR001646">
    <property type="entry name" value="5peptide_repeat"/>
</dbReference>
<dbReference type="InterPro" id="IPR027417">
    <property type="entry name" value="P-loop_NTPase"/>
</dbReference>
<feature type="domain" description="NACHT" evidence="5">
    <location>
        <begin position="145"/>
        <end position="305"/>
    </location>
</feature>
<feature type="repeat" description="WD" evidence="3">
    <location>
        <begin position="755"/>
        <end position="796"/>
    </location>
</feature>
<dbReference type="InterPro" id="IPR020472">
    <property type="entry name" value="WD40_PAC1"/>
</dbReference>
<dbReference type="SUPFAM" id="SSF141571">
    <property type="entry name" value="Pentapeptide repeat-like"/>
    <property type="match status" value="1"/>
</dbReference>
<gene>
    <name evidence="6" type="primary">WDR31_18</name>
    <name evidence="6" type="ORF">BGZ97_010223</name>
</gene>
<protein>
    <submittedName>
        <fullName evidence="6">WD_REPEATS_REGION domain-containing protein</fullName>
    </submittedName>
</protein>
<dbReference type="Gene3D" id="2.130.10.10">
    <property type="entry name" value="YVTN repeat-like/Quinoprotein amine dehydrogenase"/>
    <property type="match status" value="3"/>
</dbReference>
<feature type="non-terminal residue" evidence="6">
    <location>
        <position position="1071"/>
    </location>
</feature>
<dbReference type="Pfam" id="PF00400">
    <property type="entry name" value="WD40"/>
    <property type="match status" value="9"/>
</dbReference>
<keyword evidence="1 3" id="KW-0853">WD repeat</keyword>
<organism evidence="6 7">
    <name type="scientific">Linnemannia gamsii</name>
    <dbReference type="NCBI Taxonomy" id="64522"/>
    <lineage>
        <taxon>Eukaryota</taxon>
        <taxon>Fungi</taxon>
        <taxon>Fungi incertae sedis</taxon>
        <taxon>Mucoromycota</taxon>
        <taxon>Mortierellomycotina</taxon>
        <taxon>Mortierellomycetes</taxon>
        <taxon>Mortierellales</taxon>
        <taxon>Mortierellaceae</taxon>
        <taxon>Linnemannia</taxon>
    </lineage>
</organism>
<keyword evidence="7" id="KW-1185">Reference proteome</keyword>
<dbReference type="SUPFAM" id="SSF52540">
    <property type="entry name" value="P-loop containing nucleoside triphosphate hydrolases"/>
    <property type="match status" value="1"/>
</dbReference>
<dbReference type="InterPro" id="IPR050505">
    <property type="entry name" value="WDR55/POC1"/>
</dbReference>
<keyword evidence="2" id="KW-0677">Repeat</keyword>